<name>A0A5B9VWA0_9BACT</name>
<proteinExistence type="predicted"/>
<keyword evidence="1" id="KW-0732">Signal</keyword>
<dbReference type="EMBL" id="CP042997">
    <property type="protein sequence ID" value="QEH32344.1"/>
    <property type="molecule type" value="Genomic_DNA"/>
</dbReference>
<evidence type="ECO:0000256" key="1">
    <source>
        <dbReference type="SAM" id="SignalP"/>
    </source>
</evidence>
<dbReference type="Proteomes" id="UP000324233">
    <property type="component" value="Chromosome"/>
</dbReference>
<keyword evidence="3" id="KW-1185">Reference proteome</keyword>
<dbReference type="Gene3D" id="2.40.128.490">
    <property type="entry name" value="Uncharacterised protein PF14869, DUF4488"/>
    <property type="match status" value="1"/>
</dbReference>
<reference evidence="2 3" key="1">
    <citation type="submission" date="2019-08" db="EMBL/GenBank/DDBJ databases">
        <title>Deep-cultivation of Planctomycetes and their phenomic and genomic characterization uncovers novel biology.</title>
        <authorList>
            <person name="Wiegand S."/>
            <person name="Jogler M."/>
            <person name="Boedeker C."/>
            <person name="Pinto D."/>
            <person name="Vollmers J."/>
            <person name="Rivas-Marin E."/>
            <person name="Kohn T."/>
            <person name="Peeters S.H."/>
            <person name="Heuer A."/>
            <person name="Rast P."/>
            <person name="Oberbeckmann S."/>
            <person name="Bunk B."/>
            <person name="Jeske O."/>
            <person name="Meyerdierks A."/>
            <person name="Storesund J.E."/>
            <person name="Kallscheuer N."/>
            <person name="Luecker S."/>
            <person name="Lage O.M."/>
            <person name="Pohl T."/>
            <person name="Merkel B.J."/>
            <person name="Hornburger P."/>
            <person name="Mueller R.-W."/>
            <person name="Bruemmer F."/>
            <person name="Labrenz M."/>
            <person name="Spormann A.M."/>
            <person name="Op den Camp H."/>
            <person name="Overmann J."/>
            <person name="Amann R."/>
            <person name="Jetten M.S.M."/>
            <person name="Mascher T."/>
            <person name="Medema M.H."/>
            <person name="Devos D.P."/>
            <person name="Kaster A.-K."/>
            <person name="Ovreas L."/>
            <person name="Rohde M."/>
            <person name="Galperin M.Y."/>
            <person name="Jogler C."/>
        </authorList>
    </citation>
    <scope>NUCLEOTIDE SEQUENCE [LARGE SCALE GENOMIC DNA]</scope>
    <source>
        <strain evidence="2 3">OJF2</strain>
    </source>
</reference>
<accession>A0A5B9VWA0</accession>
<dbReference type="OrthoDB" id="982921at2"/>
<dbReference type="RefSeq" id="WP_148591455.1">
    <property type="nucleotide sequence ID" value="NZ_CP042997.1"/>
</dbReference>
<gene>
    <name evidence="2" type="ORF">OJF2_08140</name>
</gene>
<organism evidence="2 3">
    <name type="scientific">Aquisphaera giovannonii</name>
    <dbReference type="NCBI Taxonomy" id="406548"/>
    <lineage>
        <taxon>Bacteria</taxon>
        <taxon>Pseudomonadati</taxon>
        <taxon>Planctomycetota</taxon>
        <taxon>Planctomycetia</taxon>
        <taxon>Isosphaerales</taxon>
        <taxon>Isosphaeraceae</taxon>
        <taxon>Aquisphaera</taxon>
    </lineage>
</organism>
<evidence type="ECO:0008006" key="4">
    <source>
        <dbReference type="Google" id="ProtNLM"/>
    </source>
</evidence>
<protein>
    <recommendedName>
        <fullName evidence="4">Lipocalin-like domain-containing protein</fullName>
    </recommendedName>
</protein>
<feature type="signal peptide" evidence="1">
    <location>
        <begin position="1"/>
        <end position="21"/>
    </location>
</feature>
<feature type="chain" id="PRO_5023081293" description="Lipocalin-like domain-containing protein" evidence="1">
    <location>
        <begin position="22"/>
        <end position="148"/>
    </location>
</feature>
<dbReference type="KEGG" id="agv:OJF2_08140"/>
<dbReference type="AlphaFoldDB" id="A0A5B9VWA0"/>
<sequence precursor="true">MRRPRTLIVLVLPVAALVAAAAGDEPKAEAGARRELVGTWRLVSARYGGQEYKAPEGTTTIKHVTPTQFMWASYDAEGRVSRAAGGRYSLDGDAYVETPEYGLSEDFDVIKGKPQAFRCKVEGKTWHHDGKLSNDLTIEEVWERVEPK</sequence>
<evidence type="ECO:0000313" key="2">
    <source>
        <dbReference type="EMBL" id="QEH32344.1"/>
    </source>
</evidence>
<evidence type="ECO:0000313" key="3">
    <source>
        <dbReference type="Proteomes" id="UP000324233"/>
    </source>
</evidence>